<organism evidence="1 2">
    <name type="scientific">Halodesulfovibrio marinisediminis DSM 17456</name>
    <dbReference type="NCBI Taxonomy" id="1121457"/>
    <lineage>
        <taxon>Bacteria</taxon>
        <taxon>Pseudomonadati</taxon>
        <taxon>Thermodesulfobacteriota</taxon>
        <taxon>Desulfovibrionia</taxon>
        <taxon>Desulfovibrionales</taxon>
        <taxon>Desulfovibrionaceae</taxon>
        <taxon>Halodesulfovibrio</taxon>
    </lineage>
</organism>
<dbReference type="RefSeq" id="WP_084539504.1">
    <property type="nucleotide sequence ID" value="NZ_FSRG01000006.1"/>
</dbReference>
<gene>
    <name evidence="1" type="ORF">SAMN02745161_2571</name>
</gene>
<reference evidence="2" key="1">
    <citation type="submission" date="2016-11" db="EMBL/GenBank/DDBJ databases">
        <authorList>
            <person name="Varghese N."/>
            <person name="Submissions S."/>
        </authorList>
    </citation>
    <scope>NUCLEOTIDE SEQUENCE [LARGE SCALE GENOMIC DNA]</scope>
    <source>
        <strain evidence="2">DSM 17456</strain>
    </source>
</reference>
<dbReference type="OrthoDB" id="368187at2"/>
<dbReference type="NCBIfam" id="TIGR03172">
    <property type="entry name" value="selenium cofactor biosynthesis protein YqeC"/>
    <property type="match status" value="1"/>
</dbReference>
<evidence type="ECO:0000313" key="2">
    <source>
        <dbReference type="Proteomes" id="UP000184694"/>
    </source>
</evidence>
<dbReference type="AlphaFoldDB" id="A0A1N6IAH7"/>
<dbReference type="Pfam" id="PF19842">
    <property type="entry name" value="YqeC"/>
    <property type="match status" value="1"/>
</dbReference>
<dbReference type="STRING" id="1121457.SAMN02745161_2571"/>
<dbReference type="GO" id="GO:0005524">
    <property type="term" value="F:ATP binding"/>
    <property type="evidence" value="ECO:0007669"/>
    <property type="project" value="InterPro"/>
</dbReference>
<dbReference type="Proteomes" id="UP000184694">
    <property type="component" value="Unassembled WGS sequence"/>
</dbReference>
<keyword evidence="2" id="KW-1185">Reference proteome</keyword>
<dbReference type="EMBL" id="FSRG01000006">
    <property type="protein sequence ID" value="SIO29012.1"/>
    <property type="molecule type" value="Genomic_DNA"/>
</dbReference>
<dbReference type="InterPro" id="IPR036565">
    <property type="entry name" value="Mur-like_cat_sf"/>
</dbReference>
<accession>A0A1N6IAH7</accession>
<sequence length="257" mass="28130">MANAVRAAASPLHDFITPAHTLVAFTGAGGKTTLMRWIADHLANLGKRVVMTTTTKIFPFDDVPTILSDEEPNFSHSITTALAEHQTVTIAQRHDKRTNKLIGLSKSLVTHLHYANIADVILVEADGAARKPLKAPNQHEPVIPEGTTLCIGVMGLDGLLQPLTEDTIHRHTRFADLTGCAPNSPVTHQHLHALAMAPDGLFKGCSKNCVRHAYLNKYDFYHTDTHQDLCPSPDTFAPTSQVTWWVGSALQRFIVPL</sequence>
<evidence type="ECO:0000313" key="1">
    <source>
        <dbReference type="EMBL" id="SIO29012.1"/>
    </source>
</evidence>
<dbReference type="InterPro" id="IPR017587">
    <property type="entry name" value="YqeC"/>
</dbReference>
<protein>
    <submittedName>
        <fullName evidence="1">Probable selenium-dependent hydroxylase accessory protein YqeC</fullName>
    </submittedName>
</protein>
<proteinExistence type="predicted"/>
<dbReference type="SUPFAM" id="SSF53623">
    <property type="entry name" value="MurD-like peptide ligases, catalytic domain"/>
    <property type="match status" value="1"/>
</dbReference>
<name>A0A1N6IAH7_9BACT</name>